<dbReference type="Proteomes" id="UP000239273">
    <property type="component" value="Unassembled WGS sequence"/>
</dbReference>
<reference evidence="4" key="3">
    <citation type="journal article" date="2019" name="Int. J. Syst. Evol. Microbiol.">
        <title>The Global Catalogue of Microorganisms (GCM) 10K type strain sequencing project: providing services to taxonomists for standard genome sequencing and annotation.</title>
        <authorList>
            <consortium name="The Broad Institute Genomics Platform"/>
            <consortium name="The Broad Institute Genome Sequencing Center for Infectious Disease"/>
            <person name="Wu L."/>
            <person name="Ma J."/>
        </authorList>
    </citation>
    <scope>NUCLEOTIDE SEQUENCE [LARGE SCALE GENOMIC DNA]</scope>
    <source>
        <strain evidence="4">NBRC 105001</strain>
    </source>
</reference>
<reference evidence="2 3" key="2">
    <citation type="submission" date="2016-12" db="EMBL/GenBank/DDBJ databases">
        <title>Diversity of luminous bacteria.</title>
        <authorList>
            <person name="Yoshizawa S."/>
            <person name="Kogure K."/>
        </authorList>
    </citation>
    <scope>NUCLEOTIDE SEQUENCE [LARGE SCALE GENOMIC DNA]</scope>
    <source>
        <strain evidence="2 3">NBRC 105001</strain>
    </source>
</reference>
<reference evidence="1" key="1">
    <citation type="journal article" date="2014" name="Int. J. Syst. Evol. Microbiol.">
        <title>Complete genome of a new Firmicutes species belonging to the dominant human colonic microbiota ('Ruminococcus bicirculans') reveals two chromosomes and a selective capacity to utilize plant glucans.</title>
        <authorList>
            <consortium name="NISC Comparative Sequencing Program"/>
            <person name="Wegmann U."/>
            <person name="Louis P."/>
            <person name="Goesmann A."/>
            <person name="Henrissat B."/>
            <person name="Duncan S.H."/>
            <person name="Flint H.J."/>
        </authorList>
    </citation>
    <scope>NUCLEOTIDE SEQUENCE</scope>
    <source>
        <strain evidence="1">NBRC 105001</strain>
    </source>
</reference>
<evidence type="ECO:0000313" key="3">
    <source>
        <dbReference type="Proteomes" id="UP000239273"/>
    </source>
</evidence>
<evidence type="ECO:0000313" key="2">
    <source>
        <dbReference type="EMBL" id="PQJ87722.1"/>
    </source>
</evidence>
<evidence type="ECO:0000313" key="4">
    <source>
        <dbReference type="Proteomes" id="UP001156660"/>
    </source>
</evidence>
<proteinExistence type="predicted"/>
<name>A0A2S7X9B3_9GAMM</name>
<gene>
    <name evidence="2" type="ORF">BTO23_16665</name>
    <name evidence="1" type="ORF">GCM10007855_02230</name>
</gene>
<dbReference type="OrthoDB" id="5871191at2"/>
<dbReference type="AlphaFoldDB" id="A0A2S7X9B3"/>
<accession>A0A2S7X9B3</accession>
<sequence>MSNTFNLYNIILTFILCFSVSAKSEEACDGEWTVSLSNTSVNSSARDRGDLWFPAYIELSKSLSSCVQWIEIEPLGRGGDRIIKGPQSDVVSSLSDDKRIPLAKNGKGQYVLKTLGKRRIRFWLYLANGRQLSPGVYSGELGFSINHYAGRERLRYAQFKYSVKPYVKVRINGQGKNGLSFTGSSIRLDMGNLTKRNHRVLDFTVQSNSSVRVWLASENKGNLVNIEIPNRTIPYFITIDGRRRSLNTPVEYRMYNASNLEGTPLKIGVENHPSPYATAGIYQDVMTVSLFAQ</sequence>
<dbReference type="Proteomes" id="UP001156660">
    <property type="component" value="Unassembled WGS sequence"/>
</dbReference>
<protein>
    <submittedName>
        <fullName evidence="2">Uncharacterized protein</fullName>
    </submittedName>
</protein>
<dbReference type="RefSeq" id="WP_105064098.1">
    <property type="nucleotide sequence ID" value="NZ_BSOU01000001.1"/>
</dbReference>
<dbReference type="EMBL" id="MSCP01000002">
    <property type="protein sequence ID" value="PQJ87722.1"/>
    <property type="molecule type" value="Genomic_DNA"/>
</dbReference>
<keyword evidence="4" id="KW-1185">Reference proteome</keyword>
<comment type="caution">
    <text evidence="2">The sequence shown here is derived from an EMBL/GenBank/DDBJ whole genome shotgun (WGS) entry which is preliminary data.</text>
</comment>
<organism evidence="2 3">
    <name type="scientific">Aliivibrio sifiae</name>
    <dbReference type="NCBI Taxonomy" id="566293"/>
    <lineage>
        <taxon>Bacteria</taxon>
        <taxon>Pseudomonadati</taxon>
        <taxon>Pseudomonadota</taxon>
        <taxon>Gammaproteobacteria</taxon>
        <taxon>Vibrionales</taxon>
        <taxon>Vibrionaceae</taxon>
        <taxon>Aliivibrio</taxon>
    </lineage>
</organism>
<dbReference type="EMBL" id="BSOU01000001">
    <property type="protein sequence ID" value="GLR73350.1"/>
    <property type="molecule type" value="Genomic_DNA"/>
</dbReference>
<reference evidence="1" key="4">
    <citation type="submission" date="2023-01" db="EMBL/GenBank/DDBJ databases">
        <title>Draft genome sequence of Aliivibrio sifiae strain NBRC 105001.</title>
        <authorList>
            <person name="Sun Q."/>
            <person name="Mori K."/>
        </authorList>
    </citation>
    <scope>NUCLEOTIDE SEQUENCE</scope>
    <source>
        <strain evidence="1">NBRC 105001</strain>
    </source>
</reference>
<evidence type="ECO:0000313" key="1">
    <source>
        <dbReference type="EMBL" id="GLR73350.1"/>
    </source>
</evidence>